<keyword evidence="4 6" id="KW-1133">Transmembrane helix</keyword>
<dbReference type="InterPro" id="IPR051791">
    <property type="entry name" value="Pra-immunoreactive"/>
</dbReference>
<evidence type="ECO:0000259" key="7">
    <source>
        <dbReference type="Pfam" id="PF06271"/>
    </source>
</evidence>
<evidence type="ECO:0000256" key="6">
    <source>
        <dbReference type="SAM" id="Phobius"/>
    </source>
</evidence>
<feature type="transmembrane region" description="Helical" evidence="6">
    <location>
        <begin position="47"/>
        <end position="65"/>
    </location>
</feature>
<dbReference type="PANTHER" id="PTHR36115">
    <property type="entry name" value="PROLINE-RICH ANTIGEN HOMOLOG-RELATED"/>
    <property type="match status" value="1"/>
</dbReference>
<evidence type="ECO:0000313" key="11">
    <source>
        <dbReference type="Proteomes" id="UP000642938"/>
    </source>
</evidence>
<name>A0A7W6P7F1_9SPHI</name>
<accession>A0A7W6P7F1</accession>
<feature type="transmembrane region" description="Helical" evidence="6">
    <location>
        <begin position="5"/>
        <end position="27"/>
    </location>
</feature>
<organism evidence="9 10">
    <name type="scientific">Pedobacter zeae</name>
    <dbReference type="NCBI Taxonomy" id="1737356"/>
    <lineage>
        <taxon>Bacteria</taxon>
        <taxon>Pseudomonadati</taxon>
        <taxon>Bacteroidota</taxon>
        <taxon>Sphingobacteriia</taxon>
        <taxon>Sphingobacteriales</taxon>
        <taxon>Sphingobacteriaceae</taxon>
        <taxon>Pedobacter</taxon>
    </lineage>
</organism>
<evidence type="ECO:0000256" key="5">
    <source>
        <dbReference type="ARBA" id="ARBA00023136"/>
    </source>
</evidence>
<keyword evidence="5 6" id="KW-0472">Membrane</keyword>
<reference evidence="9 10" key="3">
    <citation type="submission" date="2020-08" db="EMBL/GenBank/DDBJ databases">
        <title>Genomic Encyclopedia of Type Strains, Phase IV (KMG-IV): sequencing the most valuable type-strain genomes for metagenomic binning, comparative biology and taxonomic classification.</title>
        <authorList>
            <person name="Goeker M."/>
        </authorList>
    </citation>
    <scope>NUCLEOTIDE SEQUENCE [LARGE SCALE GENOMIC DNA]</scope>
    <source>
        <strain evidence="9 10">DSM 100774</strain>
    </source>
</reference>
<dbReference type="InterPro" id="IPR010432">
    <property type="entry name" value="RDD"/>
</dbReference>
<feature type="transmembrane region" description="Helical" evidence="6">
    <location>
        <begin position="201"/>
        <end position="220"/>
    </location>
</feature>
<dbReference type="Proteomes" id="UP000642938">
    <property type="component" value="Unassembled WGS sequence"/>
</dbReference>
<evidence type="ECO:0000256" key="1">
    <source>
        <dbReference type="ARBA" id="ARBA00004651"/>
    </source>
</evidence>
<comment type="caution">
    <text evidence="9">The sequence shown here is derived from an EMBL/GenBank/DDBJ whole genome shotgun (WGS) entry which is preliminary data.</text>
</comment>
<reference evidence="8" key="1">
    <citation type="journal article" date="2014" name="Int. J. Syst. Evol. Microbiol.">
        <title>Complete genome of a new Firmicutes species belonging to the dominant human colonic microbiota ('Ruminococcus bicirculans') reveals two chromosomes and a selective capacity to utilize plant glucans.</title>
        <authorList>
            <consortium name="NISC Comparative Sequencing Program"/>
            <person name="Wegmann U."/>
            <person name="Louis P."/>
            <person name="Goesmann A."/>
            <person name="Henrissat B."/>
            <person name="Duncan S.H."/>
            <person name="Flint H.J."/>
        </authorList>
    </citation>
    <scope>NUCLEOTIDE SEQUENCE</scope>
    <source>
        <strain evidence="8">CGMCC 1.15287</strain>
    </source>
</reference>
<feature type="domain" description="RDD" evidence="7">
    <location>
        <begin position="157"/>
        <end position="264"/>
    </location>
</feature>
<keyword evidence="2" id="KW-1003">Cell membrane</keyword>
<comment type="subcellular location">
    <subcellularLocation>
        <location evidence="1">Cell membrane</location>
        <topology evidence="1">Multi-pass membrane protein</topology>
    </subcellularLocation>
</comment>
<protein>
    <submittedName>
        <fullName evidence="9">Putative RDD family membrane protein YckC</fullName>
    </submittedName>
</protein>
<evidence type="ECO:0000313" key="10">
    <source>
        <dbReference type="Proteomes" id="UP000532273"/>
    </source>
</evidence>
<dbReference type="RefSeq" id="WP_183767078.1">
    <property type="nucleotide sequence ID" value="NZ_BMHZ01000003.1"/>
</dbReference>
<proteinExistence type="predicted"/>
<dbReference type="Proteomes" id="UP000532273">
    <property type="component" value="Unassembled WGS sequence"/>
</dbReference>
<evidence type="ECO:0000256" key="2">
    <source>
        <dbReference type="ARBA" id="ARBA00022475"/>
    </source>
</evidence>
<feature type="transmembrane region" description="Helical" evidence="6">
    <location>
        <begin position="111"/>
        <end position="132"/>
    </location>
</feature>
<keyword evidence="11" id="KW-1185">Reference proteome</keyword>
<feature type="transmembrane region" description="Helical" evidence="6">
    <location>
        <begin position="72"/>
        <end position="91"/>
    </location>
</feature>
<dbReference type="PANTHER" id="PTHR36115:SF4">
    <property type="entry name" value="MEMBRANE PROTEIN"/>
    <property type="match status" value="1"/>
</dbReference>
<gene>
    <name evidence="8" type="ORF">GCM10007422_35620</name>
    <name evidence="9" type="ORF">GGQ60_003817</name>
</gene>
<dbReference type="EMBL" id="JACIEF010000003">
    <property type="protein sequence ID" value="MBB4109808.1"/>
    <property type="molecule type" value="Genomic_DNA"/>
</dbReference>
<evidence type="ECO:0000313" key="8">
    <source>
        <dbReference type="EMBL" id="GGH14352.1"/>
    </source>
</evidence>
<sequence length="294" mass="34445">MKKNLIIAVVLSLTFAFYSFQYIRYLIELYSVIKRSDGTIDFSWAEYVTPILLILNLAGLMQFVLSKYERSGILRAFLQFNILLALIFHIFNAYRKIFPNLEPLEHANSPLGVLDFIGYAYLIFEIYVLITLQNNLIPVLRSQEDGSFTFDDVNKPNRFLHRLFDLLSIIMIYYFYLKIGSYYRIRFDENRNYLVFFETKAYFPLTLFGFLYYLIFEGVFNTSIGKTIMGNMVVNNVAEKPSIIQRIGRTFARIIPFDALSFLFGERGWHDRIANTYVVKVMKKSPNNPPKELG</sequence>
<keyword evidence="3 6" id="KW-0812">Transmembrane</keyword>
<evidence type="ECO:0000256" key="3">
    <source>
        <dbReference type="ARBA" id="ARBA00022692"/>
    </source>
</evidence>
<feature type="transmembrane region" description="Helical" evidence="6">
    <location>
        <begin position="163"/>
        <end position="181"/>
    </location>
</feature>
<dbReference type="AlphaFoldDB" id="A0A7W6P7F1"/>
<dbReference type="EMBL" id="BMHZ01000003">
    <property type="protein sequence ID" value="GGH14352.1"/>
    <property type="molecule type" value="Genomic_DNA"/>
</dbReference>
<dbReference type="Pfam" id="PF06271">
    <property type="entry name" value="RDD"/>
    <property type="match status" value="1"/>
</dbReference>
<dbReference type="GO" id="GO:0005886">
    <property type="term" value="C:plasma membrane"/>
    <property type="evidence" value="ECO:0007669"/>
    <property type="project" value="UniProtKB-SubCell"/>
</dbReference>
<evidence type="ECO:0000313" key="9">
    <source>
        <dbReference type="EMBL" id="MBB4109808.1"/>
    </source>
</evidence>
<reference evidence="8" key="4">
    <citation type="submission" date="2024-05" db="EMBL/GenBank/DDBJ databases">
        <authorList>
            <person name="Sun Q."/>
            <person name="Zhou Y."/>
        </authorList>
    </citation>
    <scope>NUCLEOTIDE SEQUENCE</scope>
    <source>
        <strain evidence="8">CGMCC 1.15287</strain>
    </source>
</reference>
<reference evidence="11" key="2">
    <citation type="journal article" date="2019" name="Int. J. Syst. Evol. Microbiol.">
        <title>The Global Catalogue of Microorganisms (GCM) 10K type strain sequencing project: providing services to taxonomists for standard genome sequencing and annotation.</title>
        <authorList>
            <consortium name="The Broad Institute Genomics Platform"/>
            <consortium name="The Broad Institute Genome Sequencing Center for Infectious Disease"/>
            <person name="Wu L."/>
            <person name="Ma J."/>
        </authorList>
    </citation>
    <scope>NUCLEOTIDE SEQUENCE [LARGE SCALE GENOMIC DNA]</scope>
    <source>
        <strain evidence="11">CGMCC 1.15287</strain>
    </source>
</reference>
<evidence type="ECO:0000256" key="4">
    <source>
        <dbReference type="ARBA" id="ARBA00022989"/>
    </source>
</evidence>